<comment type="caution">
    <text evidence="1">The sequence shown here is derived from an EMBL/GenBank/DDBJ whole genome shotgun (WGS) entry which is preliminary data.</text>
</comment>
<dbReference type="Pfam" id="PF00078">
    <property type="entry name" value="RVT_1"/>
    <property type="match status" value="2"/>
</dbReference>
<dbReference type="SUPFAM" id="SSF56672">
    <property type="entry name" value="DNA/RNA polymerases"/>
    <property type="match status" value="2"/>
</dbReference>
<dbReference type="Proteomes" id="UP001152795">
    <property type="component" value="Unassembled WGS sequence"/>
</dbReference>
<keyword evidence="2" id="KW-1185">Reference proteome</keyword>
<organism evidence="1 2">
    <name type="scientific">Paramuricea clavata</name>
    <name type="common">Red gorgonian</name>
    <name type="synonym">Violescent sea-whip</name>
    <dbReference type="NCBI Taxonomy" id="317549"/>
    <lineage>
        <taxon>Eukaryota</taxon>
        <taxon>Metazoa</taxon>
        <taxon>Cnidaria</taxon>
        <taxon>Anthozoa</taxon>
        <taxon>Octocorallia</taxon>
        <taxon>Malacalcyonacea</taxon>
        <taxon>Plexauridae</taxon>
        <taxon>Paramuricea</taxon>
    </lineage>
</organism>
<dbReference type="InterPro" id="IPR000477">
    <property type="entry name" value="RT_dom"/>
</dbReference>
<dbReference type="InterPro" id="IPR043502">
    <property type="entry name" value="DNA/RNA_pol_sf"/>
</dbReference>
<gene>
    <name evidence="1" type="ORF">PACLA_8A072593</name>
</gene>
<feature type="non-terminal residue" evidence="1">
    <location>
        <position position="1"/>
    </location>
</feature>
<name>A0A6S7IJ29_PARCT</name>
<dbReference type="CDD" id="cd01650">
    <property type="entry name" value="RT_nLTR_like"/>
    <property type="match status" value="1"/>
</dbReference>
<evidence type="ECO:0000313" key="1">
    <source>
        <dbReference type="EMBL" id="CAB4017686.1"/>
    </source>
</evidence>
<dbReference type="EMBL" id="CACRXK020009667">
    <property type="protein sequence ID" value="CAB4017686.1"/>
    <property type="molecule type" value="Genomic_DNA"/>
</dbReference>
<proteinExistence type="predicted"/>
<dbReference type="PROSITE" id="PS50878">
    <property type="entry name" value="RT_POL"/>
    <property type="match status" value="2"/>
</dbReference>
<dbReference type="AlphaFoldDB" id="A0A6S7IJ29"/>
<reference evidence="1" key="1">
    <citation type="submission" date="2020-04" db="EMBL/GenBank/DDBJ databases">
        <authorList>
            <person name="Alioto T."/>
            <person name="Alioto T."/>
            <person name="Gomez Garrido J."/>
        </authorList>
    </citation>
    <scope>NUCLEOTIDE SEQUENCE</scope>
    <source>
        <strain evidence="1">A484AB</strain>
    </source>
</reference>
<dbReference type="PANTHER" id="PTHR33332">
    <property type="entry name" value="REVERSE TRANSCRIPTASE DOMAIN-CONTAINING PROTEIN"/>
    <property type="match status" value="1"/>
</dbReference>
<accession>A0A6S7IJ29</accession>
<dbReference type="OrthoDB" id="2436726at2759"/>
<evidence type="ECO:0000313" key="2">
    <source>
        <dbReference type="Proteomes" id="UP001152795"/>
    </source>
</evidence>
<protein>
    <submittedName>
        <fullName evidence="1">Uncharacterized protein</fullName>
    </submittedName>
</protein>
<sequence length="711" mass="81015">TARQIAPSLTALFNKSLNTGVLPRDWKLANVVPVHKKDNKEHVENYRPISLLSLISKALERCVFNKIKDHVFEQINNGQHGFVPRKSCVTQLIEVFEYIGRELDLGKQVDVIYLDMSKAFDRVSHMQLLKRLRNFGFGGNILNWFRSYLKDRRQQTTLLGATSSALPVTSGVPQGSILGPLLFLLYQNNLPNSINHSKIATFADDTKIYKVINAKADASAMENDLANFQTSSANANLLLNTDKCKTLRITRKRNKIDHTYKLQDSALKTTDCERDLGVWTSSTLTWSKQVLHQCAQANKSLGKYHSTETALLKVQSDILLSMDRQEVCFLVLLDLSSAFDTIDHKTIIDVLEYQFGVTDRALEWIKSYLLNRKQRVDLDNNFSEDYDVKYGVPQGSCLGPILFLLYVSQLYDIIDRHLPSSHGYADDTQLYVSFRPDCEDNSESTLAALEDCISDVRTWLLSHKLMFKDSKTEFLVIGTPQQLLKINIESVNVGGVQIKPVDSVRNLGSWFDKHMSMSVHVGKMCSKAFRGLYKIRQIRKFLSTNTTKTLIHAFVTSHVDYCNALLAGIPQYQVQRIQRVLNAAARLIYHCPRFSHITPVLRSLHWLPVKFRVEFKIALLVYKALNNIAPIYISEMLIPKQSSDRWTLRSDGQGLLYIPKTNCKTLGDRAFAHAAPQLWNSLPLDVRNCENISVFKKRLKTFLFNKAYNPL</sequence>